<evidence type="ECO:0000313" key="2">
    <source>
        <dbReference type="Proteomes" id="UP000322234"/>
    </source>
</evidence>
<dbReference type="EMBL" id="VBQZ03000038">
    <property type="protein sequence ID" value="MXQ87502.1"/>
    <property type="molecule type" value="Genomic_DNA"/>
</dbReference>
<proteinExistence type="predicted"/>
<protein>
    <submittedName>
        <fullName evidence="1">Uncharacterized protein</fullName>
    </submittedName>
</protein>
<organism evidence="1 2">
    <name type="scientific">Bos mutus</name>
    <name type="common">wild yak</name>
    <dbReference type="NCBI Taxonomy" id="72004"/>
    <lineage>
        <taxon>Eukaryota</taxon>
        <taxon>Metazoa</taxon>
        <taxon>Chordata</taxon>
        <taxon>Craniata</taxon>
        <taxon>Vertebrata</taxon>
        <taxon>Euteleostomi</taxon>
        <taxon>Mammalia</taxon>
        <taxon>Eutheria</taxon>
        <taxon>Laurasiatheria</taxon>
        <taxon>Artiodactyla</taxon>
        <taxon>Ruminantia</taxon>
        <taxon>Pecora</taxon>
        <taxon>Bovidae</taxon>
        <taxon>Bovinae</taxon>
        <taxon>Bos</taxon>
    </lineage>
</organism>
<comment type="caution">
    <text evidence="1">The sequence shown here is derived from an EMBL/GenBank/DDBJ whole genome shotgun (WGS) entry which is preliminary data.</text>
</comment>
<reference evidence="1" key="1">
    <citation type="submission" date="2019-10" db="EMBL/GenBank/DDBJ databases">
        <title>The sequence and de novo assembly of the wild yak genome.</title>
        <authorList>
            <person name="Liu Y."/>
        </authorList>
    </citation>
    <scope>NUCLEOTIDE SEQUENCE [LARGE SCALE GENOMIC DNA]</scope>
    <source>
        <strain evidence="1">WY2019</strain>
    </source>
</reference>
<evidence type="ECO:0000313" key="1">
    <source>
        <dbReference type="EMBL" id="MXQ87502.1"/>
    </source>
</evidence>
<name>A0A6B0RDT3_9CETA</name>
<accession>A0A6B0RDT3</accession>
<keyword evidence="2" id="KW-1185">Reference proteome</keyword>
<dbReference type="AlphaFoldDB" id="A0A6B0RDT3"/>
<dbReference type="Proteomes" id="UP000322234">
    <property type="component" value="Unassembled WGS sequence"/>
</dbReference>
<gene>
    <name evidence="1" type="ORF">E5288_WYG000094</name>
</gene>
<sequence>MLQEEKVFSELCQEALWVAGTEALTMPVTLIQASVNKQVSRTQVELGLHGPSGDAEEPVGKAVRVGRREEDIMTSIVGSPVFDYKIMTIIYCLLLFTLRQATALTANPFLTSVECTRGFSSLPHNECGFPVGISKKRMLIQSEKKVTYQKLGNVAFEIKNEIFHSCPGCVYHTSCNFCQSYQPANRLGQVLSRAESPGVKDRIQLKCPGNGF</sequence>